<gene>
    <name evidence="2" type="ORF">K457DRAFT_486454</name>
</gene>
<dbReference type="AlphaFoldDB" id="A0A197JWT7"/>
<dbReference type="EMBL" id="KV442039">
    <property type="protein sequence ID" value="OAQ29777.1"/>
    <property type="molecule type" value="Genomic_DNA"/>
</dbReference>
<dbReference type="InterPro" id="IPR007209">
    <property type="entry name" value="RNaseL-inhib-like_metal-bd_dom"/>
</dbReference>
<evidence type="ECO:0000259" key="1">
    <source>
        <dbReference type="Pfam" id="PF04068"/>
    </source>
</evidence>
<feature type="domain" description="RNase L inhibitor RLI-like possible metal-binding" evidence="1">
    <location>
        <begin position="5"/>
        <end position="35"/>
    </location>
</feature>
<dbReference type="STRING" id="1314771.A0A197JWT7"/>
<proteinExistence type="predicted"/>
<dbReference type="Pfam" id="PF04068">
    <property type="entry name" value="Fer4_RLI"/>
    <property type="match status" value="1"/>
</dbReference>
<accession>A0A197JWT7</accession>
<sequence>MSELTRIAIVSTDKCKPKKCRQECKKSCPVVKMGKDSYQIHTRRIWTQLTLSRSLSQHSSHQQQYTHSSWKKKKTNNVCANRLFANDYRSNRSNHPSTNNRRQRVLFLPYKKGTGRVEEIWQCEQTVNSNTPSLPSIV</sequence>
<reference evidence="2 3" key="1">
    <citation type="submission" date="2016-05" db="EMBL/GenBank/DDBJ databases">
        <title>Genome sequencing reveals origins of a unique bacterial endosymbiosis in the earliest lineages of terrestrial Fungi.</title>
        <authorList>
            <consortium name="DOE Joint Genome Institute"/>
            <person name="Uehling J."/>
            <person name="Gryganskyi A."/>
            <person name="Hameed K."/>
            <person name="Tschaplinski T."/>
            <person name="Misztal P."/>
            <person name="Wu S."/>
            <person name="Desiro A."/>
            <person name="Vande Pol N."/>
            <person name="Du Z.-Y."/>
            <person name="Zienkiewicz A."/>
            <person name="Zienkiewicz K."/>
            <person name="Morin E."/>
            <person name="Tisserant E."/>
            <person name="Splivallo R."/>
            <person name="Hainaut M."/>
            <person name="Henrissat B."/>
            <person name="Ohm R."/>
            <person name="Kuo A."/>
            <person name="Yan J."/>
            <person name="Lipzen A."/>
            <person name="Nolan M."/>
            <person name="Labutti K."/>
            <person name="Barry K."/>
            <person name="Goldstein A."/>
            <person name="Labbe J."/>
            <person name="Schadt C."/>
            <person name="Tuskan G."/>
            <person name="Grigoriev I."/>
            <person name="Martin F."/>
            <person name="Vilgalys R."/>
            <person name="Bonito G."/>
        </authorList>
    </citation>
    <scope>NUCLEOTIDE SEQUENCE [LARGE SCALE GENOMIC DNA]</scope>
    <source>
        <strain evidence="2 3">AG-77</strain>
    </source>
</reference>
<dbReference type="Proteomes" id="UP000078512">
    <property type="component" value="Unassembled WGS sequence"/>
</dbReference>
<name>A0A197JWT7_9FUNG</name>
<dbReference type="OrthoDB" id="6593433at2759"/>
<evidence type="ECO:0000313" key="2">
    <source>
        <dbReference type="EMBL" id="OAQ29777.1"/>
    </source>
</evidence>
<organism evidence="2 3">
    <name type="scientific">Linnemannia elongata AG-77</name>
    <dbReference type="NCBI Taxonomy" id="1314771"/>
    <lineage>
        <taxon>Eukaryota</taxon>
        <taxon>Fungi</taxon>
        <taxon>Fungi incertae sedis</taxon>
        <taxon>Mucoromycota</taxon>
        <taxon>Mortierellomycotina</taxon>
        <taxon>Mortierellomycetes</taxon>
        <taxon>Mortierellales</taxon>
        <taxon>Mortierellaceae</taxon>
        <taxon>Linnemannia</taxon>
    </lineage>
</organism>
<keyword evidence="3" id="KW-1185">Reference proteome</keyword>
<protein>
    <recommendedName>
        <fullName evidence="1">RNase L inhibitor RLI-like possible metal-binding domain-containing protein</fullName>
    </recommendedName>
</protein>
<evidence type="ECO:0000313" key="3">
    <source>
        <dbReference type="Proteomes" id="UP000078512"/>
    </source>
</evidence>